<dbReference type="GO" id="GO:0000166">
    <property type="term" value="F:nucleotide binding"/>
    <property type="evidence" value="ECO:0007669"/>
    <property type="project" value="InterPro"/>
</dbReference>
<reference evidence="3" key="1">
    <citation type="submission" date="2020-05" db="EMBL/GenBank/DDBJ databases">
        <title>Phylogenomic resolution of chytrid fungi.</title>
        <authorList>
            <person name="Stajich J.E."/>
            <person name="Amses K."/>
            <person name="Simmons R."/>
            <person name="Seto K."/>
            <person name="Myers J."/>
            <person name="Bonds A."/>
            <person name="Quandt C.A."/>
            <person name="Barry K."/>
            <person name="Liu P."/>
            <person name="Grigoriev I."/>
            <person name="Longcore J.E."/>
            <person name="James T.Y."/>
        </authorList>
    </citation>
    <scope>NUCLEOTIDE SEQUENCE</scope>
    <source>
        <strain evidence="3">JEL0513</strain>
    </source>
</reference>
<dbReference type="Proteomes" id="UP001211907">
    <property type="component" value="Unassembled WGS sequence"/>
</dbReference>
<evidence type="ECO:0000313" key="4">
    <source>
        <dbReference type="Proteomes" id="UP001211907"/>
    </source>
</evidence>
<dbReference type="PANTHER" id="PTHR43377">
    <property type="entry name" value="BILIVERDIN REDUCTASE A"/>
    <property type="match status" value="1"/>
</dbReference>
<name>A0AAD5T201_9FUNG</name>
<comment type="caution">
    <text evidence="3">The sequence shown here is derived from an EMBL/GenBank/DDBJ whole genome shotgun (WGS) entry which is preliminary data.</text>
</comment>
<dbReference type="Pfam" id="PF02894">
    <property type="entry name" value="GFO_IDH_MocA_C"/>
    <property type="match status" value="1"/>
</dbReference>
<accession>A0AAD5T201</accession>
<dbReference type="SUPFAM" id="SSF55347">
    <property type="entry name" value="Glyceraldehyde-3-phosphate dehydrogenase-like, C-terminal domain"/>
    <property type="match status" value="1"/>
</dbReference>
<dbReference type="SUPFAM" id="SSF51735">
    <property type="entry name" value="NAD(P)-binding Rossmann-fold domains"/>
    <property type="match status" value="1"/>
</dbReference>
<dbReference type="InterPro" id="IPR051450">
    <property type="entry name" value="Gfo/Idh/MocA_Oxidoreductases"/>
</dbReference>
<dbReference type="InterPro" id="IPR000683">
    <property type="entry name" value="Gfo/Idh/MocA-like_OxRdtase_N"/>
</dbReference>
<sequence length="442" mass="48355">MLKTNSSVTMNQAPVTILVIGAGQRAAIYGNWALAHPSLAKVVAVCESNSKRRANYAAIHTIDDENRYSEYKDIPAGLADAAIVSTLDQSHSEIVCHLASLGYNIMCEKPMATTLSECERMRDAVLANKVLFACGHVLRYSPYTRALKAVLDTGEIGEIINIVHVEPVGWWHFAHSYVRGNWRNEADSSFSLMTKCCHDVDLVLHFLHPLRAVRVSSFGSLTHFKQSEKPIEAGDVKNCLDCPVKTSCPYSATELYITKAKEFDKGWPVSVVCGGAEVDIDNAVDLEDLVTEKLRDEEGGYGKCVYEIEDNDVCDQQVVNIEFEGGKTASLTMIAFTEAVCQRSTRIHGTRGEIIGDMSTFSVYNFGTKEKRIVDPRNADEVIDDGTSSHSGGDSGIMEAFLLAVSTGDQSKVGCDAHDIFNSHALVFAAEKSRVNGTVIKL</sequence>
<gene>
    <name evidence="3" type="ORF">HK100_010872</name>
</gene>
<dbReference type="Gene3D" id="3.30.360.10">
    <property type="entry name" value="Dihydrodipicolinate Reductase, domain 2"/>
    <property type="match status" value="1"/>
</dbReference>
<feature type="domain" description="Gfo/Idh/MocA-like oxidoreductase N-terminal" evidence="1">
    <location>
        <begin position="16"/>
        <end position="136"/>
    </location>
</feature>
<feature type="domain" description="Gfo/Idh/MocA-like oxidoreductase C-terminal" evidence="2">
    <location>
        <begin position="148"/>
        <end position="442"/>
    </location>
</feature>
<evidence type="ECO:0000313" key="3">
    <source>
        <dbReference type="EMBL" id="KAJ3125300.1"/>
    </source>
</evidence>
<dbReference type="InterPro" id="IPR004104">
    <property type="entry name" value="Gfo/Idh/MocA-like_OxRdtase_C"/>
</dbReference>
<proteinExistence type="predicted"/>
<organism evidence="3 4">
    <name type="scientific">Physocladia obscura</name>
    <dbReference type="NCBI Taxonomy" id="109957"/>
    <lineage>
        <taxon>Eukaryota</taxon>
        <taxon>Fungi</taxon>
        <taxon>Fungi incertae sedis</taxon>
        <taxon>Chytridiomycota</taxon>
        <taxon>Chytridiomycota incertae sedis</taxon>
        <taxon>Chytridiomycetes</taxon>
        <taxon>Chytridiales</taxon>
        <taxon>Chytriomycetaceae</taxon>
        <taxon>Physocladia</taxon>
    </lineage>
</organism>
<evidence type="ECO:0000259" key="2">
    <source>
        <dbReference type="Pfam" id="PF02894"/>
    </source>
</evidence>
<dbReference type="Pfam" id="PF01408">
    <property type="entry name" value="GFO_IDH_MocA"/>
    <property type="match status" value="1"/>
</dbReference>
<dbReference type="Gene3D" id="3.40.50.720">
    <property type="entry name" value="NAD(P)-binding Rossmann-like Domain"/>
    <property type="match status" value="1"/>
</dbReference>
<dbReference type="InterPro" id="IPR036291">
    <property type="entry name" value="NAD(P)-bd_dom_sf"/>
</dbReference>
<protein>
    <submittedName>
        <fullName evidence="3">Uncharacterized protein</fullName>
    </submittedName>
</protein>
<keyword evidence="4" id="KW-1185">Reference proteome</keyword>
<evidence type="ECO:0000259" key="1">
    <source>
        <dbReference type="Pfam" id="PF01408"/>
    </source>
</evidence>
<dbReference type="PANTHER" id="PTHR43377:SF12">
    <property type="entry name" value="BINDING ROSSMANN FOLD OXIDOREDUCTASE, PUTATIVE (AFU_ORTHOLOGUE AFUA_3G11840)-RELATED"/>
    <property type="match status" value="1"/>
</dbReference>
<dbReference type="EMBL" id="JADGJH010000618">
    <property type="protein sequence ID" value="KAJ3125300.1"/>
    <property type="molecule type" value="Genomic_DNA"/>
</dbReference>
<dbReference type="AlphaFoldDB" id="A0AAD5T201"/>